<organism evidence="1 2">
    <name type="scientific">Trichomalopsis sarcophagae</name>
    <dbReference type="NCBI Taxonomy" id="543379"/>
    <lineage>
        <taxon>Eukaryota</taxon>
        <taxon>Metazoa</taxon>
        <taxon>Ecdysozoa</taxon>
        <taxon>Arthropoda</taxon>
        <taxon>Hexapoda</taxon>
        <taxon>Insecta</taxon>
        <taxon>Pterygota</taxon>
        <taxon>Neoptera</taxon>
        <taxon>Endopterygota</taxon>
        <taxon>Hymenoptera</taxon>
        <taxon>Apocrita</taxon>
        <taxon>Proctotrupomorpha</taxon>
        <taxon>Chalcidoidea</taxon>
        <taxon>Pteromalidae</taxon>
        <taxon>Pteromalinae</taxon>
        <taxon>Trichomalopsis</taxon>
    </lineage>
</organism>
<keyword evidence="2" id="KW-1185">Reference proteome</keyword>
<name>A0A232EKI7_9HYME</name>
<reference evidence="1 2" key="1">
    <citation type="journal article" date="2017" name="Curr. Biol.">
        <title>The Evolution of Venom by Co-option of Single-Copy Genes.</title>
        <authorList>
            <person name="Martinson E.O."/>
            <person name="Mrinalini"/>
            <person name="Kelkar Y.D."/>
            <person name="Chang C.H."/>
            <person name="Werren J.H."/>
        </authorList>
    </citation>
    <scope>NUCLEOTIDE SEQUENCE [LARGE SCALE GENOMIC DNA]</scope>
    <source>
        <strain evidence="1 2">Alberta</strain>
        <tissue evidence="1">Whole body</tissue>
    </source>
</reference>
<evidence type="ECO:0000313" key="2">
    <source>
        <dbReference type="Proteomes" id="UP000215335"/>
    </source>
</evidence>
<comment type="caution">
    <text evidence="1">The sequence shown here is derived from an EMBL/GenBank/DDBJ whole genome shotgun (WGS) entry which is preliminary data.</text>
</comment>
<gene>
    <name evidence="1" type="ORF">TSAR_016859</name>
</gene>
<dbReference type="EMBL" id="NNAY01003792">
    <property type="protein sequence ID" value="OXU18863.1"/>
    <property type="molecule type" value="Genomic_DNA"/>
</dbReference>
<protein>
    <submittedName>
        <fullName evidence="1">Uncharacterized protein</fullName>
    </submittedName>
</protein>
<accession>A0A232EKI7</accession>
<dbReference type="AlphaFoldDB" id="A0A232EKI7"/>
<sequence length="476" mass="55078">MDRSSLRCAQPKSPVLTTGFSVEKQCAIFEIKNVGILKANYTLGFMKSQKVMREDMLSDIFSKQECGYRKRFLLLFNDWKKQNCQQVVLPQIVEASHSSHTSLQNEPLVPDTSEQMEVSVVESNVDEGSVEVVNLAYDYDKLYPSSVIDFTNKWEALSPLILKYAKLHKKYTDFLQNLEDAGKIDLAALLCLSRILGTIVHKRKAATNPYGTTIEEVQNSFILLVESEEEFQRHQESRTQQSDTIGPYIVIIPKLQLNTDENREDNGLKMAVDLETELLHLTLSLYNNPLIPRNVIQIFIDSLIKFTNSIFSEFLKQEISKYFKPDDSVINILGISLNNSKTIFEKFSTEYLRFQMYEKKGLLMMPQEYCIGTKYNRIQTERGSTIEKEVFKAQYIPLKWSLKLLLEIPGVLDIIKNYMRDLESESNIIFNFTQANLWKKLRENFQNKFFIPLFIYEDDFETGNALFSSECSLSIK</sequence>
<evidence type="ECO:0000313" key="1">
    <source>
        <dbReference type="EMBL" id="OXU18863.1"/>
    </source>
</evidence>
<dbReference type="Proteomes" id="UP000215335">
    <property type="component" value="Unassembled WGS sequence"/>
</dbReference>
<proteinExistence type="predicted"/>